<keyword evidence="3" id="KW-1185">Reference proteome</keyword>
<accession>A0ABX2Q805</accession>
<dbReference type="Proteomes" id="UP000626554">
    <property type="component" value="Unassembled WGS sequence"/>
</dbReference>
<evidence type="ECO:0000313" key="2">
    <source>
        <dbReference type="EMBL" id="NVO86101.1"/>
    </source>
</evidence>
<gene>
    <name evidence="2" type="ORF">HW556_14535</name>
</gene>
<dbReference type="PANTHER" id="PTHR46564">
    <property type="entry name" value="TRANSPOSASE"/>
    <property type="match status" value="1"/>
</dbReference>
<protein>
    <submittedName>
        <fullName evidence="2">Transposase</fullName>
    </submittedName>
</protein>
<proteinExistence type="predicted"/>
<evidence type="ECO:0000259" key="1">
    <source>
        <dbReference type="Pfam" id="PF13358"/>
    </source>
</evidence>
<dbReference type="Pfam" id="PF13358">
    <property type="entry name" value="DDE_3"/>
    <property type="match status" value="1"/>
</dbReference>
<dbReference type="EMBL" id="JABKAV010000056">
    <property type="protein sequence ID" value="NVO86101.1"/>
    <property type="molecule type" value="Genomic_DNA"/>
</dbReference>
<dbReference type="InterPro" id="IPR036397">
    <property type="entry name" value="RNaseH_sf"/>
</dbReference>
<sequence length="191" mass="21670">MREQRRQHVEAVAKRADVHRFYFLVETVLRLDYTRLYGRAPSGRRAGRAVPLRRGKSLILIGALGVRGLKAVQLLEGALNQRSFAFYIRRILAPQLRDGDMLVLDNLPVHMLAGLQQKLARHGVEVLLLPPYSPDFTPVEQAWSKLNTKLREAQACTRQALDAALQTPIDWITSTDALGWFNHCSCHVHRS</sequence>
<dbReference type="PANTHER" id="PTHR46564:SF1">
    <property type="entry name" value="TRANSPOSASE"/>
    <property type="match status" value="1"/>
</dbReference>
<name>A0ABX2Q805_9BACT</name>
<organism evidence="2 3">
    <name type="scientific">Hymenobacter terrestris</name>
    <dbReference type="NCBI Taxonomy" id="2748310"/>
    <lineage>
        <taxon>Bacteria</taxon>
        <taxon>Pseudomonadati</taxon>
        <taxon>Bacteroidota</taxon>
        <taxon>Cytophagia</taxon>
        <taxon>Cytophagales</taxon>
        <taxon>Hymenobacteraceae</taxon>
        <taxon>Hymenobacter</taxon>
    </lineage>
</organism>
<dbReference type="Gene3D" id="3.30.420.10">
    <property type="entry name" value="Ribonuclease H-like superfamily/Ribonuclease H"/>
    <property type="match status" value="1"/>
</dbReference>
<evidence type="ECO:0000313" key="3">
    <source>
        <dbReference type="Proteomes" id="UP000626554"/>
    </source>
</evidence>
<dbReference type="InterPro" id="IPR038717">
    <property type="entry name" value="Tc1-like_DDE_dom"/>
</dbReference>
<reference evidence="2 3" key="1">
    <citation type="submission" date="2020-05" db="EMBL/GenBank/DDBJ databases">
        <title>Hymenobacter terrestris sp. nov. and Hymenobacter lapidiphilus sp. nov., isolated from regoliths in Antarctica.</title>
        <authorList>
            <person name="Sedlacek I."/>
            <person name="Pantucek R."/>
            <person name="Zeman M."/>
            <person name="Holochova P."/>
            <person name="Kralova S."/>
            <person name="Stankova E."/>
            <person name="Sedo O."/>
            <person name="Micenkova L."/>
            <person name="Svec P."/>
            <person name="Gupta V."/>
            <person name="Sood U."/>
            <person name="Korpole U.S."/>
            <person name="Lal R."/>
        </authorList>
    </citation>
    <scope>NUCLEOTIDE SEQUENCE [LARGE SCALE GENOMIC DNA]</scope>
    <source>
        <strain evidence="2 3">P5252</strain>
    </source>
</reference>
<dbReference type="RefSeq" id="WP_176900818.1">
    <property type="nucleotide sequence ID" value="NZ_JABKAV010000056.1"/>
</dbReference>
<comment type="caution">
    <text evidence="2">The sequence shown here is derived from an EMBL/GenBank/DDBJ whole genome shotgun (WGS) entry which is preliminary data.</text>
</comment>
<feature type="domain" description="Tc1-like transposase DDE" evidence="1">
    <location>
        <begin position="21"/>
        <end position="159"/>
    </location>
</feature>